<organism evidence="2 3">
    <name type="scientific">Methanofollis fontis</name>
    <dbReference type="NCBI Taxonomy" id="2052832"/>
    <lineage>
        <taxon>Archaea</taxon>
        <taxon>Methanobacteriati</taxon>
        <taxon>Methanobacteriota</taxon>
        <taxon>Stenosarchaea group</taxon>
        <taxon>Methanomicrobia</taxon>
        <taxon>Methanomicrobiales</taxon>
        <taxon>Methanomicrobiaceae</taxon>
        <taxon>Methanofollis</taxon>
    </lineage>
</organism>
<accession>A0A483CLP7</accession>
<dbReference type="PANTHER" id="PTHR42754">
    <property type="entry name" value="ENDOGLUCANASE"/>
    <property type="match status" value="1"/>
</dbReference>
<name>A0A483CLP7_9EURY</name>
<feature type="transmembrane region" description="Helical" evidence="1">
    <location>
        <begin position="392"/>
        <end position="411"/>
    </location>
</feature>
<dbReference type="SUPFAM" id="SSF50998">
    <property type="entry name" value="Quinoprotein alcohol dehydrogenase-like"/>
    <property type="match status" value="1"/>
</dbReference>
<evidence type="ECO:0000313" key="3">
    <source>
        <dbReference type="Proteomes" id="UP000292580"/>
    </source>
</evidence>
<gene>
    <name evidence="2" type="ORF">CUJ86_06990</name>
</gene>
<dbReference type="PANTHER" id="PTHR42754:SF1">
    <property type="entry name" value="LIPOPROTEIN"/>
    <property type="match status" value="1"/>
</dbReference>
<dbReference type="AlphaFoldDB" id="A0A483CLP7"/>
<evidence type="ECO:0000256" key="1">
    <source>
        <dbReference type="SAM" id="Phobius"/>
    </source>
</evidence>
<proteinExistence type="predicted"/>
<keyword evidence="1" id="KW-0472">Membrane</keyword>
<keyword evidence="3" id="KW-1185">Reference proteome</keyword>
<reference evidence="2 3" key="1">
    <citation type="submission" date="2017-11" db="EMBL/GenBank/DDBJ databases">
        <title>Isolation and Characterization of Methanofollis Species from Methane Seep Offshore SW Taiwan.</title>
        <authorList>
            <person name="Teng N.-H."/>
            <person name="Lai M.-C."/>
            <person name="Chen S.-C."/>
        </authorList>
    </citation>
    <scope>NUCLEOTIDE SEQUENCE [LARGE SCALE GENOMIC DNA]</scope>
    <source>
        <strain evidence="2 3">FWC-SCC2</strain>
    </source>
</reference>
<dbReference type="EMBL" id="PGCL01000003">
    <property type="protein sequence ID" value="TAJ43807.1"/>
    <property type="molecule type" value="Genomic_DNA"/>
</dbReference>
<protein>
    <submittedName>
        <fullName evidence="2">Uncharacterized protein</fullName>
    </submittedName>
</protein>
<keyword evidence="1" id="KW-0812">Transmembrane</keyword>
<keyword evidence="1" id="KW-1133">Transmembrane helix</keyword>
<dbReference type="Gene3D" id="2.80.10.50">
    <property type="match status" value="1"/>
</dbReference>
<sequence length="418" mass="43079">MNGYLKWAISLVLISAMLVGAGGAAPISPMEQWNATFNEGTFTDFFAVEGTDDGGYLLGGFGYGVEDDSAVLIRTDGSGAVEWTVRMGGDSVAALAPLDGDAYAVATYSVDGGFLSNSDPANATGLSHLSLIGPDGTTVWDQTLEGKRVTDVAALPDGSIAVTGWVWNPGNGVGAFLALYDGSGTETWTRTYDAGAARTLAPAPDGSLYIGGTLGVLDDPPCTSWIMRTDSTGNSLWTHELPDRSLFTSLHSDDGCLLSGSMSGPQDINGTTMLLTTAWAAEIDDAGDLIWETDLPGVEMNSAATLPGTGYILAGRWGDSPQVQIIDGNGAVLGGEVWDGWDGRFSAIFATQDGGAVTTGWSRMSGAVEGWAVSLAGLSPSATTPESPAPTATPGFLIISAGAAIAIAPLLHRGLRRR</sequence>
<dbReference type="Proteomes" id="UP000292580">
    <property type="component" value="Unassembled WGS sequence"/>
</dbReference>
<comment type="caution">
    <text evidence="2">The sequence shown here is derived from an EMBL/GenBank/DDBJ whole genome shotgun (WGS) entry which is preliminary data.</text>
</comment>
<evidence type="ECO:0000313" key="2">
    <source>
        <dbReference type="EMBL" id="TAJ43807.1"/>
    </source>
</evidence>
<dbReference type="InterPro" id="IPR011047">
    <property type="entry name" value="Quinoprotein_ADH-like_sf"/>
</dbReference>